<dbReference type="Proteomes" id="UP000292082">
    <property type="component" value="Unassembled WGS sequence"/>
</dbReference>
<reference evidence="1 2" key="1">
    <citation type="submission" date="2019-01" db="EMBL/GenBank/DDBJ databases">
        <title>Draft genome sequences of three monokaryotic isolates of the white-rot basidiomycete fungus Dichomitus squalens.</title>
        <authorList>
            <consortium name="DOE Joint Genome Institute"/>
            <person name="Lopez S.C."/>
            <person name="Andreopoulos B."/>
            <person name="Pangilinan J."/>
            <person name="Lipzen A."/>
            <person name="Riley R."/>
            <person name="Ahrendt S."/>
            <person name="Ng V."/>
            <person name="Barry K."/>
            <person name="Daum C."/>
            <person name="Grigoriev I.V."/>
            <person name="Hilden K.S."/>
            <person name="Makela M.R."/>
            <person name="de Vries R.P."/>
        </authorList>
    </citation>
    <scope>NUCLEOTIDE SEQUENCE [LARGE SCALE GENOMIC DNA]</scope>
    <source>
        <strain evidence="1 2">CBS 464.89</strain>
    </source>
</reference>
<evidence type="ECO:0000313" key="2">
    <source>
        <dbReference type="Proteomes" id="UP000292082"/>
    </source>
</evidence>
<organism evidence="1 2">
    <name type="scientific">Dichomitus squalens</name>
    <dbReference type="NCBI Taxonomy" id="114155"/>
    <lineage>
        <taxon>Eukaryota</taxon>
        <taxon>Fungi</taxon>
        <taxon>Dikarya</taxon>
        <taxon>Basidiomycota</taxon>
        <taxon>Agaricomycotina</taxon>
        <taxon>Agaricomycetes</taxon>
        <taxon>Polyporales</taxon>
        <taxon>Polyporaceae</taxon>
        <taxon>Dichomitus</taxon>
    </lineage>
</organism>
<name>A0A4Q9PWW6_9APHY</name>
<proteinExistence type="predicted"/>
<protein>
    <submittedName>
        <fullName evidence="1">Uncharacterized protein</fullName>
    </submittedName>
</protein>
<keyword evidence="2" id="KW-1185">Reference proteome</keyword>
<dbReference type="AlphaFoldDB" id="A0A4Q9PWW6"/>
<evidence type="ECO:0000313" key="1">
    <source>
        <dbReference type="EMBL" id="TBU59019.1"/>
    </source>
</evidence>
<gene>
    <name evidence="1" type="ORF">BD310DRAFT_435882</name>
</gene>
<dbReference type="EMBL" id="ML145118">
    <property type="protein sequence ID" value="TBU59019.1"/>
    <property type="molecule type" value="Genomic_DNA"/>
</dbReference>
<accession>A0A4Q9PWW6</accession>
<sequence length="88" mass="9803">MEGFACPCEPRQTSRCADHFPYLGYGQRMLHARVACSLQIYSCVGSTDFRYISSNEISLGDKSLSGPHANRGSGTTYLLRYQLCSNKE</sequence>